<evidence type="ECO:0000313" key="4">
    <source>
        <dbReference type="Proteomes" id="UP000593890"/>
    </source>
</evidence>
<feature type="transmembrane region" description="Helical" evidence="2">
    <location>
        <begin position="178"/>
        <end position="196"/>
    </location>
</feature>
<dbReference type="Pfam" id="PF11167">
    <property type="entry name" value="DUF2953"/>
    <property type="match status" value="1"/>
</dbReference>
<keyword evidence="2" id="KW-0812">Transmembrane</keyword>
<evidence type="ECO:0000313" key="3">
    <source>
        <dbReference type="EMBL" id="BCI60075.1"/>
    </source>
</evidence>
<dbReference type="RefSeq" id="WP_099323370.1">
    <property type="nucleotide sequence ID" value="NZ_AP023321.1"/>
</dbReference>
<sequence>MGWWITLAVLAAIVLLFLLPVTVTVEARQPGNIRAKIGYLFFSFQFPKEQKKKKKTGSQKQPSTQEEPEGNAFGKLLKDRPLSETATLLKNLLQQVGKAVRLILKNVKVTHLCFDMAVAGEDAADTAVQYGKTCAAVYSAFAVVCNAVKVTGIREFAIIPDFAEGAKTRFYLAAHIRVKLFILLAAGVGFLARFLIATTKQKMTMALGQTTQEKAVQSK</sequence>
<feature type="region of interest" description="Disordered" evidence="1">
    <location>
        <begin position="51"/>
        <end position="71"/>
    </location>
</feature>
<evidence type="ECO:0008006" key="5">
    <source>
        <dbReference type="Google" id="ProtNLM"/>
    </source>
</evidence>
<accession>A0A7I8D253</accession>
<proteinExistence type="predicted"/>
<keyword evidence="2" id="KW-0472">Membrane</keyword>
<keyword evidence="4" id="KW-1185">Reference proteome</keyword>
<evidence type="ECO:0000256" key="1">
    <source>
        <dbReference type="SAM" id="MobiDB-lite"/>
    </source>
</evidence>
<dbReference type="AlphaFoldDB" id="A0A7I8D253"/>
<evidence type="ECO:0000256" key="2">
    <source>
        <dbReference type="SAM" id="Phobius"/>
    </source>
</evidence>
<dbReference type="EMBL" id="AP023321">
    <property type="protein sequence ID" value="BCI60075.1"/>
    <property type="molecule type" value="Genomic_DNA"/>
</dbReference>
<gene>
    <name evidence="3" type="ORF">C12CBH8_07140</name>
</gene>
<dbReference type="KEGG" id="sman:C12CBH8_07140"/>
<organism evidence="3 4">
    <name type="scientific">Solibaculum mannosilyticum</name>
    <dbReference type="NCBI Taxonomy" id="2780922"/>
    <lineage>
        <taxon>Bacteria</taxon>
        <taxon>Bacillati</taxon>
        <taxon>Bacillota</taxon>
        <taxon>Clostridia</taxon>
        <taxon>Eubacteriales</taxon>
        <taxon>Oscillospiraceae</taxon>
        <taxon>Solibaculum</taxon>
    </lineage>
</organism>
<dbReference type="Proteomes" id="UP000593890">
    <property type="component" value="Chromosome"/>
</dbReference>
<dbReference type="InterPro" id="IPR021338">
    <property type="entry name" value="DUF2953"/>
</dbReference>
<reference evidence="4" key="1">
    <citation type="submission" date="2020-07" db="EMBL/GenBank/DDBJ databases">
        <title>Complete genome sequencing of Clostridia bacterium strain 12CBH8.</title>
        <authorList>
            <person name="Sakamoto M."/>
            <person name="Murakami T."/>
            <person name="Mori H."/>
        </authorList>
    </citation>
    <scope>NUCLEOTIDE SEQUENCE [LARGE SCALE GENOMIC DNA]</scope>
    <source>
        <strain evidence="4">12CBH8</strain>
    </source>
</reference>
<protein>
    <recommendedName>
        <fullName evidence="5">DUF2953 domain-containing protein</fullName>
    </recommendedName>
</protein>
<name>A0A7I8D253_9FIRM</name>
<keyword evidence="2" id="KW-1133">Transmembrane helix</keyword>